<protein>
    <recommendedName>
        <fullName evidence="11 15">Leucyl/phenylalanyl-tRNA--protein transferase</fullName>
        <ecNumber evidence="10 15">2.3.2.6</ecNumber>
    </recommendedName>
    <alternativeName>
        <fullName evidence="12 15">L/F-transferase</fullName>
    </alternativeName>
    <alternativeName>
        <fullName evidence="13 15">Leucyltransferase</fullName>
    </alternativeName>
    <alternativeName>
        <fullName evidence="14 15">Phenyalanyltransferase</fullName>
    </alternativeName>
</protein>
<dbReference type="GO" id="GO:0005737">
    <property type="term" value="C:cytoplasm"/>
    <property type="evidence" value="ECO:0007669"/>
    <property type="project" value="UniProtKB-SubCell"/>
</dbReference>
<dbReference type="FunFam" id="3.30.70.3550:FF:000001">
    <property type="entry name" value="Leucyl/phenylalanyl-tRNA--protein transferase"/>
    <property type="match status" value="1"/>
</dbReference>
<evidence type="ECO:0000256" key="13">
    <source>
        <dbReference type="ARBA" id="ARBA00077165"/>
    </source>
</evidence>
<dbReference type="AlphaFoldDB" id="A0A2A4G372"/>
<dbReference type="InterPro" id="IPR042203">
    <property type="entry name" value="Leu/Phe-tRNA_Trfase_C"/>
</dbReference>
<sequence length="205" mass="23438">MVFPDPETANEEGLLALGGDLSTERLWLAYKNGIFPWFNEDPYLMWWCPDPRMVIFPTEIKVSKSMRKVLRTGNFKVTQNQAFSEVLEQCANIPRFGEDGTWITPNMMQAYLEMHKKGHAKSVEVWEDGYLVGGLYGIDLGHVFCGESMFSIVPNASKVALIHLAQQCQKNDYQLIDCQMYTAHLESMGGREIPRSAFLKILHQR</sequence>
<keyword evidence="4 15" id="KW-0012">Acyltransferase</keyword>
<proteinExistence type="inferred from homology"/>
<evidence type="ECO:0000313" key="16">
    <source>
        <dbReference type="EMBL" id="PCE63127.1"/>
    </source>
</evidence>
<dbReference type="InterPro" id="IPR042221">
    <property type="entry name" value="Leu/Phe-tRNA_Trfase_N"/>
</dbReference>
<comment type="catalytic activity">
    <reaction evidence="7 15">
        <text>N-terminal L-lysyl-[protein] + L-leucyl-tRNA(Leu) = N-terminal L-leucyl-L-lysyl-[protein] + tRNA(Leu) + H(+)</text>
        <dbReference type="Rhea" id="RHEA:12340"/>
        <dbReference type="Rhea" id="RHEA-COMP:9613"/>
        <dbReference type="Rhea" id="RHEA-COMP:9622"/>
        <dbReference type="Rhea" id="RHEA-COMP:12670"/>
        <dbReference type="Rhea" id="RHEA-COMP:12671"/>
        <dbReference type="ChEBI" id="CHEBI:15378"/>
        <dbReference type="ChEBI" id="CHEBI:65249"/>
        <dbReference type="ChEBI" id="CHEBI:78442"/>
        <dbReference type="ChEBI" id="CHEBI:78494"/>
        <dbReference type="ChEBI" id="CHEBI:133043"/>
        <dbReference type="EC" id="2.3.2.6"/>
    </reaction>
</comment>
<dbReference type="Gene3D" id="3.40.630.70">
    <property type="entry name" value="Leucyl/phenylalanyl-tRNA-protein transferase, C-terminal domain"/>
    <property type="match status" value="1"/>
</dbReference>
<dbReference type="GO" id="GO:0030163">
    <property type="term" value="P:protein catabolic process"/>
    <property type="evidence" value="ECO:0007669"/>
    <property type="project" value="UniProtKB-UniRule"/>
</dbReference>
<dbReference type="Pfam" id="PF03588">
    <property type="entry name" value="Leu_Phe_trans"/>
    <property type="match status" value="1"/>
</dbReference>
<reference evidence="16 17" key="1">
    <citation type="submission" date="2017-04" db="EMBL/GenBank/DDBJ databases">
        <title>A new member of the family Flavobacteriaceae isolated from ascidians.</title>
        <authorList>
            <person name="Chen L."/>
        </authorList>
    </citation>
    <scope>NUCLEOTIDE SEQUENCE [LARGE SCALE GENOMIC DNA]</scope>
    <source>
        <strain evidence="16 17">HQA918</strain>
    </source>
</reference>
<comment type="similarity">
    <text evidence="9 15">Belongs to the L/F-transferase family.</text>
</comment>
<dbReference type="Gene3D" id="3.30.70.3550">
    <property type="entry name" value="Leucyl/phenylalanyl-tRNA-protein transferase, N-terminal domain"/>
    <property type="match status" value="1"/>
</dbReference>
<comment type="catalytic activity">
    <reaction evidence="6 15">
        <text>N-terminal L-arginyl-[protein] + L-leucyl-tRNA(Leu) = N-terminal L-leucyl-L-arginyl-[protein] + tRNA(Leu) + H(+)</text>
        <dbReference type="Rhea" id="RHEA:50416"/>
        <dbReference type="Rhea" id="RHEA-COMP:9613"/>
        <dbReference type="Rhea" id="RHEA-COMP:9622"/>
        <dbReference type="Rhea" id="RHEA-COMP:12672"/>
        <dbReference type="Rhea" id="RHEA-COMP:12673"/>
        <dbReference type="ChEBI" id="CHEBI:15378"/>
        <dbReference type="ChEBI" id="CHEBI:64719"/>
        <dbReference type="ChEBI" id="CHEBI:78442"/>
        <dbReference type="ChEBI" id="CHEBI:78494"/>
        <dbReference type="ChEBI" id="CHEBI:133044"/>
        <dbReference type="EC" id="2.3.2.6"/>
    </reaction>
</comment>
<evidence type="ECO:0000256" key="14">
    <source>
        <dbReference type="ARBA" id="ARBA00083640"/>
    </source>
</evidence>
<dbReference type="EMBL" id="NBWU01000007">
    <property type="protein sequence ID" value="PCE63127.1"/>
    <property type="molecule type" value="Genomic_DNA"/>
</dbReference>
<dbReference type="EC" id="2.3.2.6" evidence="10 15"/>
<evidence type="ECO:0000256" key="4">
    <source>
        <dbReference type="ARBA" id="ARBA00023315"/>
    </source>
</evidence>
<dbReference type="InterPro" id="IPR004616">
    <property type="entry name" value="Leu/Phe-tRNA_Trfase"/>
</dbReference>
<dbReference type="PANTHER" id="PTHR30098:SF2">
    <property type="entry name" value="LEUCYL_PHENYLALANYL-TRNA--PROTEIN TRANSFERASE"/>
    <property type="match status" value="1"/>
</dbReference>
<comment type="function">
    <text evidence="8 15">Functions in the N-end rule pathway of protein degradation where it conjugates Leu, Phe and, less efficiently, Met from aminoacyl-tRNAs to the N-termini of proteins containing an N-terminal arginine or lysine.</text>
</comment>
<evidence type="ECO:0000256" key="2">
    <source>
        <dbReference type="ARBA" id="ARBA00022490"/>
    </source>
</evidence>
<keyword evidence="2 15" id="KW-0963">Cytoplasm</keyword>
<gene>
    <name evidence="15" type="primary">aat</name>
    <name evidence="16" type="ORF">B7P33_15860</name>
</gene>
<comment type="catalytic activity">
    <reaction evidence="5 15">
        <text>L-phenylalanyl-tRNA(Phe) + an N-terminal L-alpha-aminoacyl-[protein] = an N-terminal L-phenylalanyl-L-alpha-aminoacyl-[protein] + tRNA(Phe)</text>
        <dbReference type="Rhea" id="RHEA:43632"/>
        <dbReference type="Rhea" id="RHEA-COMP:9668"/>
        <dbReference type="Rhea" id="RHEA-COMP:9699"/>
        <dbReference type="Rhea" id="RHEA-COMP:10636"/>
        <dbReference type="Rhea" id="RHEA-COMP:10637"/>
        <dbReference type="ChEBI" id="CHEBI:78442"/>
        <dbReference type="ChEBI" id="CHEBI:78531"/>
        <dbReference type="ChEBI" id="CHEBI:78597"/>
        <dbReference type="ChEBI" id="CHEBI:83561"/>
        <dbReference type="EC" id="2.3.2.6"/>
    </reaction>
</comment>
<accession>A0A2A4G372</accession>
<dbReference type="GO" id="GO:0008914">
    <property type="term" value="F:leucyl-tRNA--protein transferase activity"/>
    <property type="evidence" value="ECO:0007669"/>
    <property type="project" value="UniProtKB-UniRule"/>
</dbReference>
<dbReference type="NCBIfam" id="TIGR00667">
    <property type="entry name" value="aat"/>
    <property type="match status" value="1"/>
</dbReference>
<name>A0A2A4G372_9FLAO</name>
<dbReference type="HAMAP" id="MF_00688">
    <property type="entry name" value="Leu_Phe_trans"/>
    <property type="match status" value="1"/>
</dbReference>
<dbReference type="InterPro" id="IPR016181">
    <property type="entry name" value="Acyl_CoA_acyltransferase"/>
</dbReference>
<organism evidence="16 17">
    <name type="scientific">Sediminicola luteus</name>
    <dbReference type="NCBI Taxonomy" id="319238"/>
    <lineage>
        <taxon>Bacteria</taxon>
        <taxon>Pseudomonadati</taxon>
        <taxon>Bacteroidota</taxon>
        <taxon>Flavobacteriia</taxon>
        <taxon>Flavobacteriales</taxon>
        <taxon>Flavobacteriaceae</taxon>
        <taxon>Sediminicola</taxon>
    </lineage>
</organism>
<evidence type="ECO:0000256" key="9">
    <source>
        <dbReference type="ARBA" id="ARBA00061535"/>
    </source>
</evidence>
<dbReference type="SUPFAM" id="SSF55729">
    <property type="entry name" value="Acyl-CoA N-acyltransferases (Nat)"/>
    <property type="match status" value="1"/>
</dbReference>
<dbReference type="PANTHER" id="PTHR30098">
    <property type="entry name" value="LEUCYL/PHENYLALANYL-TRNA--PROTEIN TRANSFERASE"/>
    <property type="match status" value="1"/>
</dbReference>
<evidence type="ECO:0000256" key="8">
    <source>
        <dbReference type="ARBA" id="ARBA00054043"/>
    </source>
</evidence>
<evidence type="ECO:0000256" key="11">
    <source>
        <dbReference type="ARBA" id="ARBA00074372"/>
    </source>
</evidence>
<evidence type="ECO:0000256" key="6">
    <source>
        <dbReference type="ARBA" id="ARBA00050652"/>
    </source>
</evidence>
<evidence type="ECO:0000256" key="5">
    <source>
        <dbReference type="ARBA" id="ARBA00050607"/>
    </source>
</evidence>
<keyword evidence="17" id="KW-1185">Reference proteome</keyword>
<evidence type="ECO:0000256" key="15">
    <source>
        <dbReference type="HAMAP-Rule" id="MF_00688"/>
    </source>
</evidence>
<comment type="subcellular location">
    <subcellularLocation>
        <location evidence="1 15">Cytoplasm</location>
    </subcellularLocation>
</comment>
<evidence type="ECO:0000256" key="10">
    <source>
        <dbReference type="ARBA" id="ARBA00066767"/>
    </source>
</evidence>
<evidence type="ECO:0000256" key="1">
    <source>
        <dbReference type="ARBA" id="ARBA00004496"/>
    </source>
</evidence>
<keyword evidence="3 15" id="KW-0808">Transferase</keyword>
<evidence type="ECO:0000256" key="7">
    <source>
        <dbReference type="ARBA" id="ARBA00051538"/>
    </source>
</evidence>
<evidence type="ECO:0000256" key="12">
    <source>
        <dbReference type="ARBA" id="ARBA00077136"/>
    </source>
</evidence>
<evidence type="ECO:0000313" key="17">
    <source>
        <dbReference type="Proteomes" id="UP000219559"/>
    </source>
</evidence>
<evidence type="ECO:0000256" key="3">
    <source>
        <dbReference type="ARBA" id="ARBA00022679"/>
    </source>
</evidence>
<comment type="caution">
    <text evidence="16">The sequence shown here is derived from an EMBL/GenBank/DDBJ whole genome shotgun (WGS) entry which is preliminary data.</text>
</comment>
<dbReference type="Proteomes" id="UP000219559">
    <property type="component" value="Unassembled WGS sequence"/>
</dbReference>